<proteinExistence type="predicted"/>
<sequence length="73" mass="8347">MPSHMFISAREVSLLFSLVAETHYSSFAYKQFTESLSLELRIQVPQLHDARVLSSPYEDLDPAENFRTNTKGV</sequence>
<dbReference type="AlphaFoldDB" id="A0AAN9LKH0"/>
<dbReference type="EMBL" id="JAYMYQ010000004">
    <property type="protein sequence ID" value="KAK7337606.1"/>
    <property type="molecule type" value="Genomic_DNA"/>
</dbReference>
<name>A0AAN9LKH0_CANGL</name>
<comment type="caution">
    <text evidence="1">The sequence shown here is derived from an EMBL/GenBank/DDBJ whole genome shotgun (WGS) entry which is preliminary data.</text>
</comment>
<accession>A0AAN9LKH0</accession>
<organism evidence="1 2">
    <name type="scientific">Canavalia gladiata</name>
    <name type="common">Sword bean</name>
    <name type="synonym">Dolichos gladiatus</name>
    <dbReference type="NCBI Taxonomy" id="3824"/>
    <lineage>
        <taxon>Eukaryota</taxon>
        <taxon>Viridiplantae</taxon>
        <taxon>Streptophyta</taxon>
        <taxon>Embryophyta</taxon>
        <taxon>Tracheophyta</taxon>
        <taxon>Spermatophyta</taxon>
        <taxon>Magnoliopsida</taxon>
        <taxon>eudicotyledons</taxon>
        <taxon>Gunneridae</taxon>
        <taxon>Pentapetalae</taxon>
        <taxon>rosids</taxon>
        <taxon>fabids</taxon>
        <taxon>Fabales</taxon>
        <taxon>Fabaceae</taxon>
        <taxon>Papilionoideae</taxon>
        <taxon>50 kb inversion clade</taxon>
        <taxon>NPAAA clade</taxon>
        <taxon>indigoferoid/millettioid clade</taxon>
        <taxon>Phaseoleae</taxon>
        <taxon>Canavalia</taxon>
    </lineage>
</organism>
<protein>
    <submittedName>
        <fullName evidence="1">Uncharacterized protein</fullName>
    </submittedName>
</protein>
<dbReference type="Proteomes" id="UP001367508">
    <property type="component" value="Unassembled WGS sequence"/>
</dbReference>
<gene>
    <name evidence="1" type="ORF">VNO77_18189</name>
</gene>
<evidence type="ECO:0000313" key="2">
    <source>
        <dbReference type="Proteomes" id="UP001367508"/>
    </source>
</evidence>
<reference evidence="1 2" key="1">
    <citation type="submission" date="2024-01" db="EMBL/GenBank/DDBJ databases">
        <title>The genomes of 5 underutilized Papilionoideae crops provide insights into root nodulation and disease resistanc.</title>
        <authorList>
            <person name="Jiang F."/>
        </authorList>
    </citation>
    <scope>NUCLEOTIDE SEQUENCE [LARGE SCALE GENOMIC DNA]</scope>
    <source>
        <strain evidence="1">LVBAO_FW01</strain>
        <tissue evidence="1">Leaves</tissue>
    </source>
</reference>
<keyword evidence="2" id="KW-1185">Reference proteome</keyword>
<evidence type="ECO:0000313" key="1">
    <source>
        <dbReference type="EMBL" id="KAK7337606.1"/>
    </source>
</evidence>